<dbReference type="PANTHER" id="PTHR43297">
    <property type="entry name" value="OLIGOPEPTIDE TRANSPORT ATP-BINDING PROTEIN APPD"/>
    <property type="match status" value="1"/>
</dbReference>
<evidence type="ECO:0000256" key="4">
    <source>
        <dbReference type="ARBA" id="ARBA00022475"/>
    </source>
</evidence>
<dbReference type="CDD" id="cd03257">
    <property type="entry name" value="ABC_NikE_OppD_transporters"/>
    <property type="match status" value="1"/>
</dbReference>
<comment type="catalytic activity">
    <reaction evidence="9">
        <text>a dipeptide(out) + ATP + H2O = a dipeptide(in) + ADP + phosphate + H(+)</text>
        <dbReference type="Rhea" id="RHEA:23120"/>
        <dbReference type="ChEBI" id="CHEBI:15377"/>
        <dbReference type="ChEBI" id="CHEBI:15378"/>
        <dbReference type="ChEBI" id="CHEBI:30616"/>
        <dbReference type="ChEBI" id="CHEBI:43474"/>
        <dbReference type="ChEBI" id="CHEBI:90799"/>
        <dbReference type="ChEBI" id="CHEBI:456216"/>
        <dbReference type="EC" id="7.4.2.9"/>
    </reaction>
</comment>
<dbReference type="InterPro" id="IPR027417">
    <property type="entry name" value="P-loop_NTPase"/>
</dbReference>
<dbReference type="GO" id="GO:0055085">
    <property type="term" value="P:transmembrane transport"/>
    <property type="evidence" value="ECO:0007669"/>
    <property type="project" value="UniProtKB-ARBA"/>
</dbReference>
<dbReference type="InterPro" id="IPR003593">
    <property type="entry name" value="AAA+_ATPase"/>
</dbReference>
<comment type="caution">
    <text evidence="11">The sequence shown here is derived from an EMBL/GenBank/DDBJ whole genome shotgun (WGS) entry which is preliminary data.</text>
</comment>
<dbReference type="GO" id="GO:0005886">
    <property type="term" value="C:plasma membrane"/>
    <property type="evidence" value="ECO:0007669"/>
    <property type="project" value="UniProtKB-SubCell"/>
</dbReference>
<keyword evidence="6" id="KW-0067">ATP-binding</keyword>
<evidence type="ECO:0000313" key="11">
    <source>
        <dbReference type="EMBL" id="RLM27020.1"/>
    </source>
</evidence>
<dbReference type="OrthoDB" id="9784450at2"/>
<gene>
    <name evidence="11" type="ORF">BIY29_03740</name>
</gene>
<evidence type="ECO:0000256" key="9">
    <source>
        <dbReference type="ARBA" id="ARBA00047356"/>
    </source>
</evidence>
<evidence type="ECO:0000256" key="7">
    <source>
        <dbReference type="ARBA" id="ARBA00023136"/>
    </source>
</evidence>
<dbReference type="PANTHER" id="PTHR43297:SF2">
    <property type="entry name" value="DIPEPTIDE TRANSPORT ATP-BINDING PROTEIN DPPD"/>
    <property type="match status" value="1"/>
</dbReference>
<name>A0A421DRY3_9GAMM</name>
<dbReference type="InterPro" id="IPR003439">
    <property type="entry name" value="ABC_transporter-like_ATP-bd"/>
</dbReference>
<reference evidence="11 12" key="1">
    <citation type="submission" date="2016-09" db="EMBL/GenBank/DDBJ databases">
        <authorList>
            <person name="Doonan J."/>
            <person name="Pachebat J.A."/>
            <person name="Golyshin P.N."/>
            <person name="Denman S."/>
            <person name="Mcdonald J.E."/>
        </authorList>
    </citation>
    <scope>NUCLEOTIDE SEQUENCE [LARGE SCALE GENOMIC DNA]</scope>
    <source>
        <strain evidence="11 12">NCPPB 3934</strain>
    </source>
</reference>
<dbReference type="EMBL" id="MJLZ01000005">
    <property type="protein sequence ID" value="RLM27020.1"/>
    <property type="molecule type" value="Genomic_DNA"/>
</dbReference>
<keyword evidence="4" id="KW-1003">Cell membrane</keyword>
<sequence>MSNEPILTVRDLQIAIPTEQGEFHVVRGVDFDLRAGETLCLVGESGCGKSITALSLLGLQTSKAKISARRMTFQGKALDKLSQRELNRLRGRDIAIIFQDPMTTLNPTLSIERQMIEGVMRHESLGRDLARQRAVQLLEQVGIPQSAERIRQYPHQFSGGQRQRIIIAMALMGKPSLLIADEPTTALDVTIQAQILALIRELAQQLNFALLLITHDFGVVAAMADKVSVMYAGRIVESAPVRELLQRPMHPYTRGLIASIPIPGKTPPGSDLPVIEGRVPELLGEMAGCAFRWRCAWRQSVCQQALPVQQTGVEHRYECVLAAEEQL</sequence>
<dbReference type="Pfam" id="PF00005">
    <property type="entry name" value="ABC_tran"/>
    <property type="match status" value="1"/>
</dbReference>
<dbReference type="SUPFAM" id="SSF52540">
    <property type="entry name" value="P-loop containing nucleoside triphosphate hydrolases"/>
    <property type="match status" value="1"/>
</dbReference>
<protein>
    <recommendedName>
        <fullName evidence="8">ABC-type dipeptide transporter</fullName>
        <ecNumber evidence="8">7.4.2.9</ecNumber>
    </recommendedName>
</protein>
<dbReference type="Pfam" id="PF08352">
    <property type="entry name" value="oligo_HPY"/>
    <property type="match status" value="1"/>
</dbReference>
<dbReference type="SMART" id="SM00382">
    <property type="entry name" value="AAA"/>
    <property type="match status" value="1"/>
</dbReference>
<dbReference type="PROSITE" id="PS00211">
    <property type="entry name" value="ABC_TRANSPORTER_1"/>
    <property type="match status" value="1"/>
</dbReference>
<dbReference type="Proteomes" id="UP000285648">
    <property type="component" value="Unassembled WGS sequence"/>
</dbReference>
<comment type="similarity">
    <text evidence="2">Belongs to the ABC transporter superfamily.</text>
</comment>
<evidence type="ECO:0000256" key="2">
    <source>
        <dbReference type="ARBA" id="ARBA00005417"/>
    </source>
</evidence>
<evidence type="ECO:0000313" key="12">
    <source>
        <dbReference type="Proteomes" id="UP000285648"/>
    </source>
</evidence>
<dbReference type="GO" id="GO:0005524">
    <property type="term" value="F:ATP binding"/>
    <property type="evidence" value="ECO:0007669"/>
    <property type="project" value="UniProtKB-KW"/>
</dbReference>
<dbReference type="EC" id="7.4.2.9" evidence="8"/>
<dbReference type="RefSeq" id="WP_121573841.1">
    <property type="nucleotide sequence ID" value="NZ_MJLZ01000005.1"/>
</dbReference>
<keyword evidence="5" id="KW-0547">Nucleotide-binding</keyword>
<dbReference type="InterPro" id="IPR050388">
    <property type="entry name" value="ABC_Ni/Peptide_Import"/>
</dbReference>
<dbReference type="FunFam" id="3.40.50.300:FF:000016">
    <property type="entry name" value="Oligopeptide ABC transporter ATP-binding component"/>
    <property type="match status" value="1"/>
</dbReference>
<organism evidence="11 12">
    <name type="scientific">Brenneria alni</name>
    <dbReference type="NCBI Taxonomy" id="71656"/>
    <lineage>
        <taxon>Bacteria</taxon>
        <taxon>Pseudomonadati</taxon>
        <taxon>Pseudomonadota</taxon>
        <taxon>Gammaproteobacteria</taxon>
        <taxon>Enterobacterales</taxon>
        <taxon>Pectobacteriaceae</taxon>
        <taxon>Brenneria</taxon>
    </lineage>
</organism>
<dbReference type="GO" id="GO:0015833">
    <property type="term" value="P:peptide transport"/>
    <property type="evidence" value="ECO:0007669"/>
    <property type="project" value="InterPro"/>
</dbReference>
<dbReference type="NCBIfam" id="TIGR01727">
    <property type="entry name" value="oligo_HPY"/>
    <property type="match status" value="1"/>
</dbReference>
<dbReference type="InterPro" id="IPR013563">
    <property type="entry name" value="Oligopep_ABC_C"/>
</dbReference>
<accession>A0A421DRY3</accession>
<evidence type="ECO:0000256" key="5">
    <source>
        <dbReference type="ARBA" id="ARBA00022741"/>
    </source>
</evidence>
<evidence type="ECO:0000259" key="10">
    <source>
        <dbReference type="PROSITE" id="PS50893"/>
    </source>
</evidence>
<dbReference type="GO" id="GO:0016887">
    <property type="term" value="F:ATP hydrolysis activity"/>
    <property type="evidence" value="ECO:0007669"/>
    <property type="project" value="InterPro"/>
</dbReference>
<dbReference type="Gene3D" id="3.40.50.300">
    <property type="entry name" value="P-loop containing nucleotide triphosphate hydrolases"/>
    <property type="match status" value="1"/>
</dbReference>
<evidence type="ECO:0000256" key="1">
    <source>
        <dbReference type="ARBA" id="ARBA00004417"/>
    </source>
</evidence>
<proteinExistence type="inferred from homology"/>
<feature type="domain" description="ABC transporter" evidence="10">
    <location>
        <begin position="7"/>
        <end position="257"/>
    </location>
</feature>
<dbReference type="InterPro" id="IPR017871">
    <property type="entry name" value="ABC_transporter-like_CS"/>
</dbReference>
<keyword evidence="7" id="KW-0472">Membrane</keyword>
<evidence type="ECO:0000256" key="6">
    <source>
        <dbReference type="ARBA" id="ARBA00022840"/>
    </source>
</evidence>
<keyword evidence="12" id="KW-1185">Reference proteome</keyword>
<dbReference type="AlphaFoldDB" id="A0A421DRY3"/>
<comment type="subcellular location">
    <subcellularLocation>
        <location evidence="1">Cell inner membrane</location>
        <topology evidence="1">Peripheral membrane protein</topology>
    </subcellularLocation>
</comment>
<evidence type="ECO:0000256" key="3">
    <source>
        <dbReference type="ARBA" id="ARBA00022448"/>
    </source>
</evidence>
<keyword evidence="3" id="KW-0813">Transport</keyword>
<evidence type="ECO:0000256" key="8">
    <source>
        <dbReference type="ARBA" id="ARBA00038852"/>
    </source>
</evidence>
<dbReference type="PROSITE" id="PS50893">
    <property type="entry name" value="ABC_TRANSPORTER_2"/>
    <property type="match status" value="1"/>
</dbReference>